<evidence type="ECO:0000313" key="9">
    <source>
        <dbReference type="Proteomes" id="UP001188597"/>
    </source>
</evidence>
<accession>A0AA88VBH6</accession>
<protein>
    <recommendedName>
        <fullName evidence="7">J domain-containing protein</fullName>
    </recommendedName>
</protein>
<dbReference type="FunFam" id="1.10.287.110:FF:000078">
    <property type="entry name" value="Chaperone protein dnaJ 49"/>
    <property type="match status" value="1"/>
</dbReference>
<dbReference type="Proteomes" id="UP001188597">
    <property type="component" value="Unassembled WGS sequence"/>
</dbReference>
<dbReference type="SUPFAM" id="SSF46565">
    <property type="entry name" value="Chaperone J-domain"/>
    <property type="match status" value="1"/>
</dbReference>
<dbReference type="InterPro" id="IPR001623">
    <property type="entry name" value="DnaJ_domain"/>
</dbReference>
<dbReference type="Pfam" id="PF09320">
    <property type="entry name" value="DUF1977"/>
    <property type="match status" value="1"/>
</dbReference>
<dbReference type="Pfam" id="PF00226">
    <property type="entry name" value="DnaJ"/>
    <property type="match status" value="1"/>
</dbReference>
<evidence type="ECO:0000256" key="6">
    <source>
        <dbReference type="SAM" id="Phobius"/>
    </source>
</evidence>
<dbReference type="PRINTS" id="PR00625">
    <property type="entry name" value="JDOMAIN"/>
</dbReference>
<keyword evidence="9" id="KW-1185">Reference proteome</keyword>
<sequence length="371" mass="42407">MVTRRNASGNSLDISTELNIYIRLGSNKDEAIRCIGIAKEAIASGNKLRALKFIGLAQRLNHNLAVDNLLAACENLDVGSPGPSNNEKHVDNGKSEGPKVNGVSNGEGSYNEEHVQLIRQITRNKDYYAILGLEKSCSVEEIRKAYRKLSLKVHPDKNKAPGSEEAFKKVCKAFKCLSDDGSRREYDQTGLVEGFEYNQQHNVRRRRRTARHDFFEDEFDPDEIFRSFFGQSQVFREAHVYRTRAPGAQQREDLGGTGPNLMILLQILPFLLIILLAYLPYTEPDYSLQRNHSYQFWKMTEKNGVEFYVKSPEFDQNFPPGSPARAKLESNVIRDYKTMLGRYCHVELQRRQWSRNLPTPHCDELQNFGVA</sequence>
<name>A0AA88VBH6_9ASTE</name>
<proteinExistence type="predicted"/>
<feature type="domain" description="J" evidence="7">
    <location>
        <begin position="126"/>
        <end position="190"/>
    </location>
</feature>
<reference evidence="8" key="1">
    <citation type="submission" date="2022-12" db="EMBL/GenBank/DDBJ databases">
        <title>Draft genome assemblies for two species of Escallonia (Escalloniales).</title>
        <authorList>
            <person name="Chanderbali A."/>
            <person name="Dervinis C."/>
            <person name="Anghel I."/>
            <person name="Soltis D."/>
            <person name="Soltis P."/>
            <person name="Zapata F."/>
        </authorList>
    </citation>
    <scope>NUCLEOTIDE SEQUENCE</scope>
    <source>
        <strain evidence="8">UCBG64.0493</strain>
        <tissue evidence="8">Leaf</tissue>
    </source>
</reference>
<dbReference type="EMBL" id="JAVXUP010002324">
    <property type="protein sequence ID" value="KAK3004029.1"/>
    <property type="molecule type" value="Genomic_DNA"/>
</dbReference>
<evidence type="ECO:0000256" key="2">
    <source>
        <dbReference type="ARBA" id="ARBA00022692"/>
    </source>
</evidence>
<comment type="caution">
    <text evidence="8">The sequence shown here is derived from an EMBL/GenBank/DDBJ whole genome shotgun (WGS) entry which is preliminary data.</text>
</comment>
<dbReference type="GO" id="GO:0005789">
    <property type="term" value="C:endoplasmic reticulum membrane"/>
    <property type="evidence" value="ECO:0007669"/>
    <property type="project" value="TreeGrafter"/>
</dbReference>
<evidence type="ECO:0000256" key="1">
    <source>
        <dbReference type="ARBA" id="ARBA00004167"/>
    </source>
</evidence>
<dbReference type="PROSITE" id="PS50076">
    <property type="entry name" value="DNAJ_2"/>
    <property type="match status" value="1"/>
</dbReference>
<evidence type="ECO:0000259" key="7">
    <source>
        <dbReference type="PROSITE" id="PS50076"/>
    </source>
</evidence>
<dbReference type="GO" id="GO:0071218">
    <property type="term" value="P:cellular response to misfolded protein"/>
    <property type="evidence" value="ECO:0007669"/>
    <property type="project" value="TreeGrafter"/>
</dbReference>
<keyword evidence="3 6" id="KW-1133">Transmembrane helix</keyword>
<evidence type="ECO:0000313" key="8">
    <source>
        <dbReference type="EMBL" id="KAK3004029.1"/>
    </source>
</evidence>
<dbReference type="InterPro" id="IPR051100">
    <property type="entry name" value="DnaJ_subfamily_B/C"/>
</dbReference>
<feature type="region of interest" description="Disordered" evidence="5">
    <location>
        <begin position="80"/>
        <end position="108"/>
    </location>
</feature>
<dbReference type="PANTHER" id="PTHR43908:SF5">
    <property type="entry name" value="CHAPERONE PROTEIN DNAJ 49"/>
    <property type="match status" value="1"/>
</dbReference>
<dbReference type="AlphaFoldDB" id="A0AA88VBH6"/>
<evidence type="ECO:0000256" key="3">
    <source>
        <dbReference type="ARBA" id="ARBA00022989"/>
    </source>
</evidence>
<dbReference type="GO" id="GO:0030544">
    <property type="term" value="F:Hsp70 protein binding"/>
    <property type="evidence" value="ECO:0007669"/>
    <property type="project" value="TreeGrafter"/>
</dbReference>
<dbReference type="PANTHER" id="PTHR43908">
    <property type="entry name" value="AT29763P-RELATED"/>
    <property type="match status" value="1"/>
</dbReference>
<keyword evidence="4 6" id="KW-0472">Membrane</keyword>
<feature type="transmembrane region" description="Helical" evidence="6">
    <location>
        <begin position="261"/>
        <end position="281"/>
    </location>
</feature>
<feature type="compositionally biased region" description="Basic and acidic residues" evidence="5">
    <location>
        <begin position="86"/>
        <end position="97"/>
    </location>
</feature>
<dbReference type="InterPro" id="IPR036869">
    <property type="entry name" value="J_dom_sf"/>
</dbReference>
<dbReference type="CDD" id="cd06257">
    <property type="entry name" value="DnaJ"/>
    <property type="match status" value="1"/>
</dbReference>
<evidence type="ECO:0000256" key="4">
    <source>
        <dbReference type="ARBA" id="ARBA00023136"/>
    </source>
</evidence>
<comment type="subcellular location">
    <subcellularLocation>
        <location evidence="1">Membrane</location>
        <topology evidence="1">Single-pass membrane protein</topology>
    </subcellularLocation>
</comment>
<dbReference type="Gene3D" id="1.10.287.110">
    <property type="entry name" value="DnaJ domain"/>
    <property type="match status" value="1"/>
</dbReference>
<dbReference type="SMART" id="SM00271">
    <property type="entry name" value="DnaJ"/>
    <property type="match status" value="1"/>
</dbReference>
<keyword evidence="2 6" id="KW-0812">Transmembrane</keyword>
<organism evidence="8 9">
    <name type="scientific">Escallonia herrerae</name>
    <dbReference type="NCBI Taxonomy" id="1293975"/>
    <lineage>
        <taxon>Eukaryota</taxon>
        <taxon>Viridiplantae</taxon>
        <taxon>Streptophyta</taxon>
        <taxon>Embryophyta</taxon>
        <taxon>Tracheophyta</taxon>
        <taxon>Spermatophyta</taxon>
        <taxon>Magnoliopsida</taxon>
        <taxon>eudicotyledons</taxon>
        <taxon>Gunneridae</taxon>
        <taxon>Pentapetalae</taxon>
        <taxon>asterids</taxon>
        <taxon>campanulids</taxon>
        <taxon>Escalloniales</taxon>
        <taxon>Escalloniaceae</taxon>
        <taxon>Escallonia</taxon>
    </lineage>
</organism>
<evidence type="ECO:0000256" key="5">
    <source>
        <dbReference type="SAM" id="MobiDB-lite"/>
    </source>
</evidence>
<gene>
    <name evidence="8" type="ORF">RJ639_019427</name>
</gene>
<dbReference type="InterPro" id="IPR015399">
    <property type="entry name" value="DUF1977_DnaJ-like"/>
</dbReference>